<accession>A0A897MXF2</accession>
<gene>
    <name evidence="2" type="primary">fem</name>
    <name evidence="2" type="ORF">AArcS_1806</name>
</gene>
<protein>
    <submittedName>
        <fullName evidence="2">Peptidoglycan interpeptide bridge formation enzyme, contains acetyltransferase domain of GNAT superfamily</fullName>
    </submittedName>
</protein>
<dbReference type="SUPFAM" id="SSF55729">
    <property type="entry name" value="Acyl-CoA N-acyltransferases (Nat)"/>
    <property type="match status" value="1"/>
</dbReference>
<evidence type="ECO:0000313" key="3">
    <source>
        <dbReference type="Proteomes" id="UP000663586"/>
    </source>
</evidence>
<dbReference type="Gene3D" id="3.40.630.30">
    <property type="match status" value="1"/>
</dbReference>
<keyword evidence="3" id="KW-1185">Reference proteome</keyword>
<evidence type="ECO:0000259" key="1">
    <source>
        <dbReference type="Pfam" id="PF13480"/>
    </source>
</evidence>
<dbReference type="KEGG" id="hara:AArcS_1806"/>
<dbReference type="PANTHER" id="PTHR36174">
    <property type="entry name" value="LIPID II:GLYCINE GLYCYLTRANSFERASE"/>
    <property type="match status" value="1"/>
</dbReference>
<reference evidence="2" key="1">
    <citation type="submission" date="2020-11" db="EMBL/GenBank/DDBJ databases">
        <title>Carbohydrate-dependent, anaerobic sulfur respiration: A novel catabolism in halophilic archaea.</title>
        <authorList>
            <person name="Sorokin D.Y."/>
            <person name="Messina E."/>
            <person name="Smedile F."/>
            <person name="La Cono V."/>
            <person name="Hallsworth J.E."/>
            <person name="Yakimov M.M."/>
        </authorList>
    </citation>
    <scope>NUCLEOTIDE SEQUENCE</scope>
    <source>
        <strain evidence="2">AArc-S</strain>
    </source>
</reference>
<dbReference type="InterPro" id="IPR038740">
    <property type="entry name" value="BioF2-like_GNAT_dom"/>
</dbReference>
<dbReference type="Proteomes" id="UP000663586">
    <property type="component" value="Chromosome"/>
</dbReference>
<dbReference type="EMBL" id="CP064786">
    <property type="protein sequence ID" value="QSG03015.1"/>
    <property type="molecule type" value="Genomic_DNA"/>
</dbReference>
<keyword evidence="2" id="KW-0808">Transferase</keyword>
<dbReference type="InterPro" id="IPR016181">
    <property type="entry name" value="Acyl_CoA_acyltransferase"/>
</dbReference>
<dbReference type="InterPro" id="IPR050644">
    <property type="entry name" value="PG_Glycine_Bridge_Synth"/>
</dbReference>
<sequence length="334" mass="38041">MQIEELTLDDWSGALPKEGIEVFHTPSALSVVADHAPGELRLYGGFKGEQPVGLFPVVVQDRPVGRAVFSPPPGMGIPRLGPIVMPTSPKQRKRERVNRRFTEAVLEEIEVDDSLTLFRSICTAEYTDPRPYRWADMDVETKFTYVLDLDDRSPEDVRRSFSKSLRREIGDGEELDLRIEREGVEGARSVYDATRRRYEEQGRELSLDWDYVRDLVTQLEDRARVYVARTPEGRFLAGITVLYSNDAGYFWQGGTRTTYQGVEINSLLHWHVIRDIIEDPPIDSITGYDLMGANTERLCQYKSKFGAELVPYYVTESSGAGMEVAKRAYRMVAK</sequence>
<evidence type="ECO:0000313" key="2">
    <source>
        <dbReference type="EMBL" id="QSG03015.1"/>
    </source>
</evidence>
<dbReference type="AlphaFoldDB" id="A0A897MXF2"/>
<dbReference type="RefSeq" id="WP_238477082.1">
    <property type="nucleotide sequence ID" value="NZ_CP064786.1"/>
</dbReference>
<organism evidence="2 3">
    <name type="scientific">Natranaeroarchaeum sulfidigenes</name>
    <dbReference type="NCBI Taxonomy" id="2784880"/>
    <lineage>
        <taxon>Archaea</taxon>
        <taxon>Methanobacteriati</taxon>
        <taxon>Methanobacteriota</taxon>
        <taxon>Stenosarchaea group</taxon>
        <taxon>Halobacteria</taxon>
        <taxon>Halobacteriales</taxon>
        <taxon>Natronoarchaeaceae</taxon>
        <taxon>Natranaeroarchaeum</taxon>
    </lineage>
</organism>
<dbReference type="Pfam" id="PF13480">
    <property type="entry name" value="Acetyltransf_6"/>
    <property type="match status" value="1"/>
</dbReference>
<feature type="domain" description="BioF2-like acetyltransferase" evidence="1">
    <location>
        <begin position="160"/>
        <end position="302"/>
    </location>
</feature>
<proteinExistence type="predicted"/>
<dbReference type="GO" id="GO:0016740">
    <property type="term" value="F:transferase activity"/>
    <property type="evidence" value="ECO:0007669"/>
    <property type="project" value="UniProtKB-KW"/>
</dbReference>
<dbReference type="GeneID" id="70685182"/>
<dbReference type="PANTHER" id="PTHR36174:SF1">
    <property type="entry name" value="LIPID II:GLYCINE GLYCYLTRANSFERASE"/>
    <property type="match status" value="1"/>
</dbReference>
<name>A0A897MXF2_9EURY</name>